<feature type="transmembrane region" description="Helical" evidence="1">
    <location>
        <begin position="7"/>
        <end position="28"/>
    </location>
</feature>
<feature type="transmembrane region" description="Helical" evidence="1">
    <location>
        <begin position="40"/>
        <end position="63"/>
    </location>
</feature>
<evidence type="ECO:0000313" key="2">
    <source>
        <dbReference type="EMBL" id="MFC5403213.1"/>
    </source>
</evidence>
<name>A0ABW0HQ92_9BACL</name>
<evidence type="ECO:0000256" key="1">
    <source>
        <dbReference type="SAM" id="Phobius"/>
    </source>
</evidence>
<keyword evidence="1" id="KW-0472">Membrane</keyword>
<accession>A0ABW0HQ92</accession>
<gene>
    <name evidence="2" type="ORF">ACFPOF_10785</name>
</gene>
<protein>
    <submittedName>
        <fullName evidence="2">DUF5360 family protein</fullName>
    </submittedName>
</protein>
<reference evidence="3" key="1">
    <citation type="journal article" date="2019" name="Int. J. Syst. Evol. Microbiol.">
        <title>The Global Catalogue of Microorganisms (GCM) 10K type strain sequencing project: providing services to taxonomists for standard genome sequencing and annotation.</title>
        <authorList>
            <consortium name="The Broad Institute Genomics Platform"/>
            <consortium name="The Broad Institute Genome Sequencing Center for Infectious Disease"/>
            <person name="Wu L."/>
            <person name="Ma J."/>
        </authorList>
    </citation>
    <scope>NUCLEOTIDE SEQUENCE [LARGE SCALE GENOMIC DNA]</scope>
    <source>
        <strain evidence="3">CGMCC 1.18575</strain>
    </source>
</reference>
<sequence length="129" mass="15915">MKSLRWFFWFTDIAFVCYWLITALKWIPEQYLYLDYKNPILYAWNWSFFPLDLFISLTGFYSLRFMHKGDNAWQRWALVSLVLTFCSGLQAVAYWTVRLEFDLQWWIPNLYLLIYPLFYIPRLLRSATY</sequence>
<organism evidence="2 3">
    <name type="scientific">Cohnella soli</name>
    <dbReference type="NCBI Taxonomy" id="425005"/>
    <lineage>
        <taxon>Bacteria</taxon>
        <taxon>Bacillati</taxon>
        <taxon>Bacillota</taxon>
        <taxon>Bacilli</taxon>
        <taxon>Bacillales</taxon>
        <taxon>Paenibacillaceae</taxon>
        <taxon>Cohnella</taxon>
    </lineage>
</organism>
<dbReference type="RefSeq" id="WP_378132371.1">
    <property type="nucleotide sequence ID" value="NZ_JBHSMI010000023.1"/>
</dbReference>
<dbReference type="Pfam" id="PF17314">
    <property type="entry name" value="DUF5360"/>
    <property type="match status" value="1"/>
</dbReference>
<feature type="transmembrane region" description="Helical" evidence="1">
    <location>
        <begin position="75"/>
        <end position="97"/>
    </location>
</feature>
<comment type="caution">
    <text evidence="2">The sequence shown here is derived from an EMBL/GenBank/DDBJ whole genome shotgun (WGS) entry which is preliminary data.</text>
</comment>
<keyword evidence="1" id="KW-0812">Transmembrane</keyword>
<feature type="transmembrane region" description="Helical" evidence="1">
    <location>
        <begin position="103"/>
        <end position="120"/>
    </location>
</feature>
<dbReference type="EMBL" id="JBHSMI010000023">
    <property type="protein sequence ID" value="MFC5403213.1"/>
    <property type="molecule type" value="Genomic_DNA"/>
</dbReference>
<proteinExistence type="predicted"/>
<dbReference type="InterPro" id="IPR020348">
    <property type="entry name" value="Uncharacterised_YvaD"/>
</dbReference>
<keyword evidence="1" id="KW-1133">Transmembrane helix</keyword>
<evidence type="ECO:0000313" key="3">
    <source>
        <dbReference type="Proteomes" id="UP001596113"/>
    </source>
</evidence>
<keyword evidence="3" id="KW-1185">Reference proteome</keyword>
<dbReference type="Proteomes" id="UP001596113">
    <property type="component" value="Unassembled WGS sequence"/>
</dbReference>